<name>A0ABN4BRJ7_9MOLU</name>
<reference evidence="1 2" key="1">
    <citation type="journal article" date="2014" name="Genome Announc.">
        <title>Complete Genome Sequence of Mycoplasma ovis Strain Michigan, a Hemoplasma of Sheep with Two Distinct 16S rRNA Genes.</title>
        <authorList>
            <person name="Deshuillers P.L."/>
            <person name="Santos A.P."/>
            <person name="do Nascimento N.C."/>
            <person name="Hampel J.A."/>
            <person name="Bergin I.L."/>
            <person name="Dyson M.C."/>
            <person name="Messick J.B."/>
        </authorList>
    </citation>
    <scope>NUCLEOTIDE SEQUENCE [LARGE SCALE GENOMIC DNA]</scope>
    <source>
        <strain evidence="1 2">Michigan</strain>
    </source>
</reference>
<dbReference type="RefSeq" id="WP_024071545.1">
    <property type="nucleotide sequence ID" value="NC_023062.1"/>
</dbReference>
<protein>
    <submittedName>
        <fullName evidence="1">Uncharacterized protein</fullName>
    </submittedName>
</protein>
<dbReference type="EMBL" id="CP006935">
    <property type="protein sequence ID" value="AHC40519.1"/>
    <property type="molecule type" value="Genomic_DNA"/>
</dbReference>
<gene>
    <name evidence="1" type="ORF">OVS_03940</name>
</gene>
<evidence type="ECO:0000313" key="1">
    <source>
        <dbReference type="EMBL" id="AHC40519.1"/>
    </source>
</evidence>
<proteinExistence type="predicted"/>
<keyword evidence="2" id="KW-1185">Reference proteome</keyword>
<evidence type="ECO:0000313" key="2">
    <source>
        <dbReference type="Proteomes" id="UP000018745"/>
    </source>
</evidence>
<sequence>MPSLKFLVTGLSGIVTGGTVVGLGGAGKLISGERPSFSIELKVKDKEIVDLESKLEKNEQELLD</sequence>
<accession>A0ABN4BRJ7</accession>
<dbReference type="Proteomes" id="UP000018745">
    <property type="component" value="Chromosome"/>
</dbReference>
<organism evidence="1 2">
    <name type="scientific">Mycoplasma ovis str. Michigan</name>
    <dbReference type="NCBI Taxonomy" id="1415773"/>
    <lineage>
        <taxon>Bacteria</taxon>
        <taxon>Bacillati</taxon>
        <taxon>Mycoplasmatota</taxon>
        <taxon>Mollicutes</taxon>
        <taxon>Mycoplasmataceae</taxon>
        <taxon>Mycoplasma</taxon>
    </lineage>
</organism>